<name>A0A157LER4_9BORD</name>
<dbReference type="Proteomes" id="UP000077037">
    <property type="component" value="Unassembled WGS sequence"/>
</dbReference>
<accession>A0A157LER4</accession>
<evidence type="ECO:0000256" key="1">
    <source>
        <dbReference type="ARBA" id="ARBA00010641"/>
    </source>
</evidence>
<proteinExistence type="inferred from homology"/>
<dbReference type="PANTHER" id="PTHR43133">
    <property type="entry name" value="RNA POLYMERASE ECF-TYPE SIGMA FACTO"/>
    <property type="match status" value="1"/>
</dbReference>
<organism evidence="6 7">
    <name type="scientific">Bordetella ansorpii</name>
    <dbReference type="NCBI Taxonomy" id="288768"/>
    <lineage>
        <taxon>Bacteria</taxon>
        <taxon>Pseudomonadati</taxon>
        <taxon>Pseudomonadota</taxon>
        <taxon>Betaproteobacteria</taxon>
        <taxon>Burkholderiales</taxon>
        <taxon>Alcaligenaceae</taxon>
        <taxon>Bordetella</taxon>
    </lineage>
</organism>
<dbReference type="InterPro" id="IPR039425">
    <property type="entry name" value="RNA_pol_sigma-70-like"/>
</dbReference>
<protein>
    <submittedName>
        <fullName evidence="6">Extracytoplasmic-function sigma-70 factor</fullName>
    </submittedName>
</protein>
<feature type="domain" description="RNA polymerase sigma factor 70 region 4 type 2" evidence="5">
    <location>
        <begin position="120"/>
        <end position="171"/>
    </location>
</feature>
<evidence type="ECO:0000313" key="7">
    <source>
        <dbReference type="Proteomes" id="UP000077037"/>
    </source>
</evidence>
<gene>
    <name evidence="6" type="ORF">SAMEA1982600_00708</name>
</gene>
<reference evidence="6 7" key="1">
    <citation type="submission" date="2016-03" db="EMBL/GenBank/DDBJ databases">
        <authorList>
            <consortium name="Pathogen Informatics"/>
        </authorList>
    </citation>
    <scope>NUCLEOTIDE SEQUENCE [LARGE SCALE GENOMIC DNA]</scope>
    <source>
        <strain evidence="6 7">NCTC13364</strain>
    </source>
</reference>
<dbReference type="Pfam" id="PF08281">
    <property type="entry name" value="Sigma70_r4_2"/>
    <property type="match status" value="1"/>
</dbReference>
<evidence type="ECO:0000313" key="6">
    <source>
        <dbReference type="EMBL" id="SAH95278.1"/>
    </source>
</evidence>
<dbReference type="RefSeq" id="WP_066408156.1">
    <property type="nucleotide sequence ID" value="NZ_FKBS01000007.1"/>
</dbReference>
<dbReference type="SUPFAM" id="SSF88659">
    <property type="entry name" value="Sigma3 and sigma4 domains of RNA polymerase sigma factors"/>
    <property type="match status" value="1"/>
</dbReference>
<dbReference type="OrthoDB" id="8847602at2"/>
<dbReference type="InterPro" id="IPR013324">
    <property type="entry name" value="RNA_pol_sigma_r3/r4-like"/>
</dbReference>
<keyword evidence="2" id="KW-0805">Transcription regulation</keyword>
<dbReference type="InterPro" id="IPR013249">
    <property type="entry name" value="RNA_pol_sigma70_r4_t2"/>
</dbReference>
<dbReference type="SUPFAM" id="SSF88946">
    <property type="entry name" value="Sigma2 domain of RNA polymerase sigma factors"/>
    <property type="match status" value="1"/>
</dbReference>
<keyword evidence="4" id="KW-0804">Transcription</keyword>
<dbReference type="GO" id="GO:0016987">
    <property type="term" value="F:sigma factor activity"/>
    <property type="evidence" value="ECO:0007669"/>
    <property type="project" value="UniProtKB-KW"/>
</dbReference>
<keyword evidence="3" id="KW-0731">Sigma factor</keyword>
<dbReference type="Gene3D" id="1.10.10.10">
    <property type="entry name" value="Winged helix-like DNA-binding domain superfamily/Winged helix DNA-binding domain"/>
    <property type="match status" value="1"/>
</dbReference>
<dbReference type="EMBL" id="FKBS01000007">
    <property type="protein sequence ID" value="SAH95278.1"/>
    <property type="molecule type" value="Genomic_DNA"/>
</dbReference>
<evidence type="ECO:0000259" key="5">
    <source>
        <dbReference type="Pfam" id="PF08281"/>
    </source>
</evidence>
<dbReference type="InterPro" id="IPR013325">
    <property type="entry name" value="RNA_pol_sigma_r2"/>
</dbReference>
<dbReference type="InterPro" id="IPR036388">
    <property type="entry name" value="WH-like_DNA-bd_sf"/>
</dbReference>
<comment type="similarity">
    <text evidence="1">Belongs to the sigma-70 factor family. ECF subfamily.</text>
</comment>
<dbReference type="GO" id="GO:0006352">
    <property type="term" value="P:DNA-templated transcription initiation"/>
    <property type="evidence" value="ECO:0007669"/>
    <property type="project" value="InterPro"/>
</dbReference>
<dbReference type="PANTHER" id="PTHR43133:SF63">
    <property type="entry name" value="RNA POLYMERASE SIGMA FACTOR FECI-RELATED"/>
    <property type="match status" value="1"/>
</dbReference>
<dbReference type="AlphaFoldDB" id="A0A157LER4"/>
<evidence type="ECO:0000256" key="3">
    <source>
        <dbReference type="ARBA" id="ARBA00023082"/>
    </source>
</evidence>
<sequence length="175" mass="18954">MPQPAVGPAGAETVRLRACLVENYARLHRRLSMRLGCADLARESLHDAWVCLGERRAAPAADCPQAYVYRVACNAAVDRLRADRPWRTRDEADLPALLEAVPDGGAGPAVLAELRSELRAVAGAAARLSRRDQAVLAAVSLDEQTRRQVACRYGLSLRKVDTALRRARDCCAAPG</sequence>
<evidence type="ECO:0000256" key="4">
    <source>
        <dbReference type="ARBA" id="ARBA00023163"/>
    </source>
</evidence>
<evidence type="ECO:0000256" key="2">
    <source>
        <dbReference type="ARBA" id="ARBA00023015"/>
    </source>
</evidence>
<dbReference type="GO" id="GO:0003677">
    <property type="term" value="F:DNA binding"/>
    <property type="evidence" value="ECO:0007669"/>
    <property type="project" value="InterPro"/>
</dbReference>